<feature type="compositionally biased region" description="Polar residues" evidence="1">
    <location>
        <begin position="300"/>
        <end position="310"/>
    </location>
</feature>
<dbReference type="PROSITE" id="PS50172">
    <property type="entry name" value="BRCT"/>
    <property type="match status" value="1"/>
</dbReference>
<dbReference type="InterPro" id="IPR047249">
    <property type="entry name" value="BRCT_p53bp1-like_rpt1"/>
</dbReference>
<feature type="region of interest" description="Disordered" evidence="1">
    <location>
        <begin position="586"/>
        <end position="653"/>
    </location>
</feature>
<feature type="region of interest" description="Disordered" evidence="1">
    <location>
        <begin position="203"/>
        <end position="223"/>
    </location>
</feature>
<feature type="compositionally biased region" description="Polar residues" evidence="1">
    <location>
        <begin position="517"/>
        <end position="526"/>
    </location>
</feature>
<dbReference type="GeneID" id="38779091"/>
<feature type="region of interest" description="Disordered" evidence="1">
    <location>
        <begin position="270"/>
        <end position="443"/>
    </location>
</feature>
<feature type="compositionally biased region" description="Acidic residues" evidence="1">
    <location>
        <begin position="754"/>
        <end position="783"/>
    </location>
</feature>
<feature type="compositionally biased region" description="Low complexity" evidence="1">
    <location>
        <begin position="630"/>
        <end position="644"/>
    </location>
</feature>
<feature type="compositionally biased region" description="Low complexity" evidence="1">
    <location>
        <begin position="271"/>
        <end position="281"/>
    </location>
</feature>
<dbReference type="Pfam" id="PF18115">
    <property type="entry name" value="Tudor_3"/>
    <property type="match status" value="1"/>
</dbReference>
<dbReference type="SUPFAM" id="SSF52113">
    <property type="entry name" value="BRCT domain"/>
    <property type="match status" value="1"/>
</dbReference>
<dbReference type="SUPFAM" id="SSF63748">
    <property type="entry name" value="Tudor/PWWP/MBT"/>
    <property type="match status" value="1"/>
</dbReference>
<dbReference type="Gene3D" id="3.40.50.10190">
    <property type="entry name" value="BRCT domain"/>
    <property type="match status" value="1"/>
</dbReference>
<feature type="compositionally biased region" description="Polar residues" evidence="1">
    <location>
        <begin position="55"/>
        <end position="64"/>
    </location>
</feature>
<feature type="compositionally biased region" description="Polar residues" evidence="1">
    <location>
        <begin position="336"/>
        <end position="354"/>
    </location>
</feature>
<feature type="compositionally biased region" description="Low complexity" evidence="1">
    <location>
        <begin position="386"/>
        <end position="411"/>
    </location>
</feature>
<proteinExistence type="predicted"/>
<evidence type="ECO:0000259" key="2">
    <source>
        <dbReference type="PROSITE" id="PS50172"/>
    </source>
</evidence>
<feature type="region of interest" description="Disordered" evidence="1">
    <location>
        <begin position="1"/>
        <end position="133"/>
    </location>
</feature>
<feature type="region of interest" description="Disordered" evidence="1">
    <location>
        <begin position="722"/>
        <end position="830"/>
    </location>
</feature>
<dbReference type="InterPro" id="IPR001357">
    <property type="entry name" value="BRCT_dom"/>
</dbReference>
<dbReference type="AlphaFoldDB" id="A0A401GIY8"/>
<feature type="compositionally biased region" description="Low complexity" evidence="1">
    <location>
        <begin position="806"/>
        <end position="817"/>
    </location>
</feature>
<dbReference type="EMBL" id="BFAD01000004">
    <property type="protein sequence ID" value="GBE82174.1"/>
    <property type="molecule type" value="Genomic_DNA"/>
</dbReference>
<feature type="compositionally biased region" description="Polar residues" evidence="1">
    <location>
        <begin position="368"/>
        <end position="380"/>
    </location>
</feature>
<comment type="caution">
    <text evidence="3">The sequence shown here is derived from an EMBL/GenBank/DDBJ whole genome shotgun (WGS) entry which is preliminary data.</text>
</comment>
<sequence length="1260" mass="136530">MTLVNGIDEPSGESQATQLLENILRRDVTTGPSRDDPGASRRTEDETLIHDSHSSDASTRNTVPQYHFHGLAATQTDSQGEAQPEGADSQKENSLASWDRDRLLVTPGSPTSPSAACAPTTTSSKPTSASGSSDLFRSTFVTANNTNATARPAVPPVVSRGPFNNPNLSTKPLKVVSFRSPIASPQAAPQPNAACTHTPLFTSERQRSPSPASQSSFPSIHSYQDPDKAIVESTKAFHIPLTELGEPSLKNSRHPYTPFQPLSAGRVFVASTPSNSQSSNSRGEHSQPDHDYGLGPPVHGSQQDGDTQVSDDFPQGQGQPRGLELDGSHPAGQGQGDPTPSSPRSVSTELSSSYERLLNLDPFEDNPDTSAATQPATQPVTRHAMQQTTQLVTQPVTQQATQLATQPATQPNEIEDRQLASPPTDVHDAESRPTDLDRLPGMSQVEFPSVPPGAPSTSTTVTVPKNVAGLLGPKKLWRMQALFPGARISTEQTGMSSEERASTFAGPRESMRDMPPSNASAVQGSLTTPITPIPIPSHHNVVTSRTRYSDDMEVVPDSEATDVEMARQNSSPPVPLARLPAPVPEARSRGHVVQRMTSQTEENSDEEVIQDSALYDEDEASGDEDDQDEVPLAAVVPTPVVQQQKGKGKAPAGRLTRVAGVKIAKKATEPFEADMEEIGRYSGFEDPPSRETRIIPSSDPLTDYGPVAANALAGSWECKSAVQPEEDATKGCRKSVTPVVQKGRRTPATRTVEDLDTEMPDCGEEDTTEPADDDYMDDDEEDAAPAPLRRGRKRGRAASVRKKLPPRAAAKAAKALADTPRPTKKLKASSSGVKEDFSAATRVFALWKQDGHYYAGTVYSISTTSPPRYLIHFDDRTESVVDLSKMRLCKFNIGDHVLLGDNQRGTIAVWTGCSADDEVTVKVDNGDDFETSVVELQEVRIASRTLVTEWKDRMLTTESVVTALRPSLKVSPSPSKLTVVSAGSVRISRKPLAKTGFVVTLSAGNDNWEAVKDGVMASIRNLGGVVIEDWTTIFTMEGSHSQNNKCWILRKEDVRWIKSDTVERVFLLSDDANQKPKFLMALALGVPCISVGWLKNLAHQTDHDWQPYLLPAGYSDSLEARVSQMVDLDWGNSIEYLEDIMRNPVASKLFEDLSILCVHSEFVPLHPRAAKRNATDAARAKEASRMVPRILLCMGASYVEAVPDVLYASSKDLKVYNYVVVKDAGDAANLLTTAGDVNCVHLPWVKDCLIAGRLLRRPEY</sequence>
<feature type="compositionally biased region" description="Basic and acidic residues" evidence="1">
    <location>
        <begin position="425"/>
        <end position="438"/>
    </location>
</feature>
<evidence type="ECO:0000313" key="4">
    <source>
        <dbReference type="Proteomes" id="UP000287166"/>
    </source>
</evidence>
<dbReference type="Gene3D" id="2.30.30.140">
    <property type="match status" value="1"/>
</dbReference>
<dbReference type="CDD" id="cd17724">
    <property type="entry name" value="BRCT_p53bp1_rpt2"/>
    <property type="match status" value="1"/>
</dbReference>
<evidence type="ECO:0000313" key="3">
    <source>
        <dbReference type="EMBL" id="GBE82174.1"/>
    </source>
</evidence>
<feature type="domain" description="BRCT" evidence="2">
    <location>
        <begin position="1145"/>
        <end position="1260"/>
    </location>
</feature>
<accession>A0A401GIY8</accession>
<dbReference type="CDD" id="cd17745">
    <property type="entry name" value="BRCT_p53bp1_rpt1"/>
    <property type="match status" value="1"/>
</dbReference>
<keyword evidence="4" id="KW-1185">Reference proteome</keyword>
<feature type="region of interest" description="Disordered" evidence="1">
    <location>
        <begin position="505"/>
        <end position="538"/>
    </location>
</feature>
<dbReference type="RefSeq" id="XP_027613087.1">
    <property type="nucleotide sequence ID" value="XM_027757286.1"/>
</dbReference>
<feature type="region of interest" description="Disordered" evidence="1">
    <location>
        <begin position="679"/>
        <end position="702"/>
    </location>
</feature>
<dbReference type="Proteomes" id="UP000287166">
    <property type="component" value="Unassembled WGS sequence"/>
</dbReference>
<protein>
    <recommendedName>
        <fullName evidence="2">BRCT domain-containing protein</fullName>
    </recommendedName>
</protein>
<dbReference type="InParanoid" id="A0A401GIY8"/>
<feature type="compositionally biased region" description="Basic residues" evidence="1">
    <location>
        <begin position="789"/>
        <end position="805"/>
    </location>
</feature>
<reference evidence="3 4" key="1">
    <citation type="journal article" date="2018" name="Sci. Rep.">
        <title>Genome sequence of the cauliflower mushroom Sparassis crispa (Hanabiratake) and its association with beneficial usage.</title>
        <authorList>
            <person name="Kiyama R."/>
            <person name="Furutani Y."/>
            <person name="Kawaguchi K."/>
            <person name="Nakanishi T."/>
        </authorList>
    </citation>
    <scope>NUCLEOTIDE SEQUENCE [LARGE SCALE GENOMIC DNA]</scope>
</reference>
<dbReference type="InterPro" id="IPR036420">
    <property type="entry name" value="BRCT_dom_sf"/>
</dbReference>
<name>A0A401GIY8_9APHY</name>
<evidence type="ECO:0000256" key="1">
    <source>
        <dbReference type="SAM" id="MobiDB-lite"/>
    </source>
</evidence>
<feature type="region of interest" description="Disordered" evidence="1">
    <location>
        <begin position="150"/>
        <end position="171"/>
    </location>
</feature>
<gene>
    <name evidence="3" type="ORF">SCP_0405540</name>
</gene>
<dbReference type="OrthoDB" id="129353at2759"/>
<feature type="compositionally biased region" description="Low complexity" evidence="1">
    <location>
        <begin position="106"/>
        <end position="133"/>
    </location>
</feature>
<feature type="compositionally biased region" description="Low complexity" evidence="1">
    <location>
        <begin position="208"/>
        <end position="222"/>
    </location>
</feature>
<feature type="compositionally biased region" description="Acidic residues" evidence="1">
    <location>
        <begin position="602"/>
        <end position="629"/>
    </location>
</feature>
<organism evidence="3 4">
    <name type="scientific">Sparassis crispa</name>
    <dbReference type="NCBI Taxonomy" id="139825"/>
    <lineage>
        <taxon>Eukaryota</taxon>
        <taxon>Fungi</taxon>
        <taxon>Dikarya</taxon>
        <taxon>Basidiomycota</taxon>
        <taxon>Agaricomycotina</taxon>
        <taxon>Agaricomycetes</taxon>
        <taxon>Polyporales</taxon>
        <taxon>Sparassidaceae</taxon>
        <taxon>Sparassis</taxon>
    </lineage>
</organism>
<dbReference type="STRING" id="139825.A0A401GIY8"/>
<feature type="compositionally biased region" description="Basic and acidic residues" evidence="1">
    <location>
        <begin position="282"/>
        <end position="292"/>
    </location>
</feature>
<dbReference type="InterPro" id="IPR047250">
    <property type="entry name" value="BRCT_p53bp1-like_rpt2"/>
</dbReference>
<feature type="compositionally biased region" description="Basic and acidic residues" evidence="1">
    <location>
        <begin position="23"/>
        <end position="54"/>
    </location>
</feature>
<dbReference type="InterPro" id="IPR041297">
    <property type="entry name" value="Crb2_Tudor"/>
</dbReference>